<gene>
    <name evidence="1" type="ORF">ONZ43_g3597</name>
</gene>
<evidence type="ECO:0000313" key="2">
    <source>
        <dbReference type="Proteomes" id="UP001153334"/>
    </source>
</evidence>
<organism evidence="1 2">
    <name type="scientific">Nemania bipapillata</name>
    <dbReference type="NCBI Taxonomy" id="110536"/>
    <lineage>
        <taxon>Eukaryota</taxon>
        <taxon>Fungi</taxon>
        <taxon>Dikarya</taxon>
        <taxon>Ascomycota</taxon>
        <taxon>Pezizomycotina</taxon>
        <taxon>Sordariomycetes</taxon>
        <taxon>Xylariomycetidae</taxon>
        <taxon>Xylariales</taxon>
        <taxon>Xylariaceae</taxon>
        <taxon>Nemania</taxon>
    </lineage>
</organism>
<evidence type="ECO:0000313" key="1">
    <source>
        <dbReference type="EMBL" id="KAJ8119448.1"/>
    </source>
</evidence>
<dbReference type="Proteomes" id="UP001153334">
    <property type="component" value="Unassembled WGS sequence"/>
</dbReference>
<keyword evidence="2" id="KW-1185">Reference proteome</keyword>
<comment type="caution">
    <text evidence="1">The sequence shown here is derived from an EMBL/GenBank/DDBJ whole genome shotgun (WGS) entry which is preliminary data.</text>
</comment>
<reference evidence="1" key="1">
    <citation type="submission" date="2022-11" db="EMBL/GenBank/DDBJ databases">
        <title>Genome Sequence of Nemania bipapillata.</title>
        <authorList>
            <person name="Buettner E."/>
        </authorList>
    </citation>
    <scope>NUCLEOTIDE SEQUENCE</scope>
    <source>
        <strain evidence="1">CP14</strain>
    </source>
</reference>
<sequence>MSFTSIPILDLAQSRDPATKPQFLADLRHALMEVGFLYLKNVGIPETLWNEVISEGRGFFDIPREEK</sequence>
<accession>A0ACC2IW95</accession>
<dbReference type="EMBL" id="JAPESX010000860">
    <property type="protein sequence ID" value="KAJ8119448.1"/>
    <property type="molecule type" value="Genomic_DNA"/>
</dbReference>
<name>A0ACC2IW95_9PEZI</name>
<proteinExistence type="predicted"/>
<protein>
    <submittedName>
        <fullName evidence="1">Uncharacterized protein</fullName>
    </submittedName>
</protein>